<dbReference type="InterPro" id="IPR013324">
    <property type="entry name" value="RNA_pol_sigma_r3/r4-like"/>
</dbReference>
<proteinExistence type="inferred from homology"/>
<keyword evidence="9" id="KW-1185">Reference proteome</keyword>
<dbReference type="InterPro" id="IPR036388">
    <property type="entry name" value="WH-like_DNA-bd_sf"/>
</dbReference>
<organism evidence="8 9">
    <name type="scientific">Actinomadura namibiensis</name>
    <dbReference type="NCBI Taxonomy" id="182080"/>
    <lineage>
        <taxon>Bacteria</taxon>
        <taxon>Bacillati</taxon>
        <taxon>Actinomycetota</taxon>
        <taxon>Actinomycetes</taxon>
        <taxon>Streptosporangiales</taxon>
        <taxon>Thermomonosporaceae</taxon>
        <taxon>Actinomadura</taxon>
    </lineage>
</organism>
<keyword evidence="5" id="KW-0804">Transcription</keyword>
<dbReference type="CDD" id="cd06171">
    <property type="entry name" value="Sigma70_r4"/>
    <property type="match status" value="1"/>
</dbReference>
<dbReference type="GO" id="GO:0006352">
    <property type="term" value="P:DNA-templated transcription initiation"/>
    <property type="evidence" value="ECO:0007669"/>
    <property type="project" value="InterPro"/>
</dbReference>
<reference evidence="8 9" key="1">
    <citation type="submission" date="2020-08" db="EMBL/GenBank/DDBJ databases">
        <title>Genomic Encyclopedia of Type Strains, Phase IV (KMG-IV): sequencing the most valuable type-strain genomes for metagenomic binning, comparative biology and taxonomic classification.</title>
        <authorList>
            <person name="Goeker M."/>
        </authorList>
    </citation>
    <scope>NUCLEOTIDE SEQUENCE [LARGE SCALE GENOMIC DNA]</scope>
    <source>
        <strain evidence="8 9">DSM 44197</strain>
    </source>
</reference>
<dbReference type="GO" id="GO:0003677">
    <property type="term" value="F:DNA binding"/>
    <property type="evidence" value="ECO:0007669"/>
    <property type="project" value="UniProtKB-KW"/>
</dbReference>
<dbReference type="Gene3D" id="1.10.1740.10">
    <property type="match status" value="1"/>
</dbReference>
<evidence type="ECO:0000259" key="7">
    <source>
        <dbReference type="Pfam" id="PF08281"/>
    </source>
</evidence>
<feature type="domain" description="RNA polymerase sigma-70 region 2" evidence="6">
    <location>
        <begin position="29"/>
        <end position="95"/>
    </location>
</feature>
<dbReference type="InterPro" id="IPR039425">
    <property type="entry name" value="RNA_pol_sigma-70-like"/>
</dbReference>
<evidence type="ECO:0000256" key="3">
    <source>
        <dbReference type="ARBA" id="ARBA00023082"/>
    </source>
</evidence>
<keyword evidence="2" id="KW-0805">Transcription regulation</keyword>
<sequence>MSAGVEERADDAELAALFRRDPESFTAVYDRYHRDVYRYVSGRLDVQAGEDAAAETFLVAFGLRDRFDPERGGLRPWLFGIATNIVARHRRREARHYKALARGRAETADGPESRVVATVAAQGMRPRVARALLGLNQGERDVLLLVALGQLTHEEVAQALGVSYGTVGSRLSRARKKLNKTLNREDLHG</sequence>
<evidence type="ECO:0000313" key="8">
    <source>
        <dbReference type="EMBL" id="MBA8950146.1"/>
    </source>
</evidence>
<dbReference type="Pfam" id="PF08281">
    <property type="entry name" value="Sigma70_r4_2"/>
    <property type="match status" value="1"/>
</dbReference>
<evidence type="ECO:0000313" key="9">
    <source>
        <dbReference type="Proteomes" id="UP000572680"/>
    </source>
</evidence>
<dbReference type="AlphaFoldDB" id="A0A7W3LL63"/>
<dbReference type="InterPro" id="IPR013249">
    <property type="entry name" value="RNA_pol_sigma70_r4_t2"/>
</dbReference>
<dbReference type="NCBIfam" id="TIGR02937">
    <property type="entry name" value="sigma70-ECF"/>
    <property type="match status" value="1"/>
</dbReference>
<evidence type="ECO:0000256" key="5">
    <source>
        <dbReference type="ARBA" id="ARBA00023163"/>
    </source>
</evidence>
<dbReference type="SUPFAM" id="SSF88946">
    <property type="entry name" value="Sigma2 domain of RNA polymerase sigma factors"/>
    <property type="match status" value="1"/>
</dbReference>
<dbReference type="InterPro" id="IPR014284">
    <property type="entry name" value="RNA_pol_sigma-70_dom"/>
</dbReference>
<dbReference type="SUPFAM" id="SSF88659">
    <property type="entry name" value="Sigma3 and sigma4 domains of RNA polymerase sigma factors"/>
    <property type="match status" value="1"/>
</dbReference>
<comment type="similarity">
    <text evidence="1">Belongs to the sigma-70 factor family. ECF subfamily.</text>
</comment>
<evidence type="ECO:0000259" key="6">
    <source>
        <dbReference type="Pfam" id="PF04542"/>
    </source>
</evidence>
<dbReference type="Pfam" id="PF04542">
    <property type="entry name" value="Sigma70_r2"/>
    <property type="match status" value="1"/>
</dbReference>
<dbReference type="RefSeq" id="WP_182842615.1">
    <property type="nucleotide sequence ID" value="NZ_BAAALP010000037.1"/>
</dbReference>
<evidence type="ECO:0000256" key="4">
    <source>
        <dbReference type="ARBA" id="ARBA00023125"/>
    </source>
</evidence>
<dbReference type="Proteomes" id="UP000572680">
    <property type="component" value="Unassembled WGS sequence"/>
</dbReference>
<dbReference type="InterPro" id="IPR013325">
    <property type="entry name" value="RNA_pol_sigma_r2"/>
</dbReference>
<name>A0A7W3LL63_ACTNM</name>
<keyword evidence="4" id="KW-0238">DNA-binding</keyword>
<evidence type="ECO:0000256" key="1">
    <source>
        <dbReference type="ARBA" id="ARBA00010641"/>
    </source>
</evidence>
<gene>
    <name evidence="8" type="ORF">HNR61_001759</name>
</gene>
<accession>A0A7W3LL63</accession>
<keyword evidence="3" id="KW-0731">Sigma factor</keyword>
<comment type="caution">
    <text evidence="8">The sequence shown here is derived from an EMBL/GenBank/DDBJ whole genome shotgun (WGS) entry which is preliminary data.</text>
</comment>
<evidence type="ECO:0000256" key="2">
    <source>
        <dbReference type="ARBA" id="ARBA00023015"/>
    </source>
</evidence>
<dbReference type="InterPro" id="IPR007627">
    <property type="entry name" value="RNA_pol_sigma70_r2"/>
</dbReference>
<dbReference type="PANTHER" id="PTHR43133">
    <property type="entry name" value="RNA POLYMERASE ECF-TYPE SIGMA FACTO"/>
    <property type="match status" value="1"/>
</dbReference>
<dbReference type="GO" id="GO:0016987">
    <property type="term" value="F:sigma factor activity"/>
    <property type="evidence" value="ECO:0007669"/>
    <property type="project" value="UniProtKB-KW"/>
</dbReference>
<protein>
    <submittedName>
        <fullName evidence="8">RNA polymerase sigma-70 factor (ECF subfamily)</fullName>
    </submittedName>
</protein>
<dbReference type="EMBL" id="JACJIA010000002">
    <property type="protein sequence ID" value="MBA8950146.1"/>
    <property type="molecule type" value="Genomic_DNA"/>
</dbReference>
<dbReference type="PANTHER" id="PTHR43133:SF8">
    <property type="entry name" value="RNA POLYMERASE SIGMA FACTOR HI_1459-RELATED"/>
    <property type="match status" value="1"/>
</dbReference>
<feature type="domain" description="RNA polymerase sigma factor 70 region 4 type 2" evidence="7">
    <location>
        <begin position="128"/>
        <end position="178"/>
    </location>
</feature>
<dbReference type="Gene3D" id="1.10.10.10">
    <property type="entry name" value="Winged helix-like DNA-binding domain superfamily/Winged helix DNA-binding domain"/>
    <property type="match status" value="1"/>
</dbReference>